<evidence type="ECO:0000313" key="2">
    <source>
        <dbReference type="Proteomes" id="UP001628220"/>
    </source>
</evidence>
<dbReference type="Proteomes" id="UP001628220">
    <property type="component" value="Unassembled WGS sequence"/>
</dbReference>
<reference evidence="1 2" key="1">
    <citation type="journal article" date="2025" name="Int. J. Syst. Evol. Microbiol.">
        <title>Desulfovibrio falkowii sp. nov., Porphyromonas miyakawae sp. nov., Mediterraneibacter flintii sp. nov. and Owariibacterium komagatae gen. nov., sp. nov., isolated from human faeces.</title>
        <authorList>
            <person name="Hamaguchi T."/>
            <person name="Ohara M."/>
            <person name="Hisatomi A."/>
            <person name="Sekiguchi K."/>
            <person name="Takeda J.I."/>
            <person name="Ueyama J."/>
            <person name="Ito M."/>
            <person name="Nishiwaki H."/>
            <person name="Ogi T."/>
            <person name="Hirayama M."/>
            <person name="Ohkuma M."/>
            <person name="Sakamoto M."/>
            <person name="Ohno K."/>
        </authorList>
    </citation>
    <scope>NUCLEOTIDE SEQUENCE [LARGE SCALE GENOMIC DNA]</scope>
    <source>
        <strain evidence="1 2">13CB11C</strain>
    </source>
</reference>
<gene>
    <name evidence="1" type="ORF">Tsumi_07250</name>
</gene>
<dbReference type="EMBL" id="BAAFSF010000001">
    <property type="protein sequence ID" value="GAB1251621.1"/>
    <property type="molecule type" value="Genomic_DNA"/>
</dbReference>
<evidence type="ECO:0008006" key="3">
    <source>
        <dbReference type="Google" id="ProtNLM"/>
    </source>
</evidence>
<organism evidence="1 2">
    <name type="scientific">Porphyromonas miyakawae</name>
    <dbReference type="NCBI Taxonomy" id="3137470"/>
    <lineage>
        <taxon>Bacteria</taxon>
        <taxon>Pseudomonadati</taxon>
        <taxon>Bacteroidota</taxon>
        <taxon>Bacteroidia</taxon>
        <taxon>Bacteroidales</taxon>
        <taxon>Porphyromonadaceae</taxon>
        <taxon>Porphyromonas</taxon>
    </lineage>
</organism>
<evidence type="ECO:0000313" key="1">
    <source>
        <dbReference type="EMBL" id="GAB1251621.1"/>
    </source>
</evidence>
<name>A0ABQ0E1T3_9PORP</name>
<protein>
    <recommendedName>
        <fullName evidence="3">Mur ligase central domain-containing protein</fullName>
    </recommendedName>
</protein>
<sequence>MPFVADIAKLSSLAIVGMAKNTGKTETLNYVLSRLADYSELSIALTSIGIDGEKRDQVTQTDKPEIFLRSGTIFVTAEKYYLTKQVPSEILDIDYRYLTSIGRAIYAKARGKGKVLLAGPSTTGGLRYLIKKMRNYGVDLTIIDGALARMSLASPSVAEGVILATGAAYSAQPDKLIRDTQALHRLISLDEYSLPELIDADSKDLWYYTDQDGWLSLGTSSALLGETWEKAAWLRDVEAIYIAGVVTDRMMNTLKGLKKLRCLIAKDFTHFFASPLAVSSFLNSGKELAVRYATKLIAVTFNPLSPTGYRLKSGEMCARLEKALNMPVYDVKQIS</sequence>
<keyword evidence="2" id="KW-1185">Reference proteome</keyword>
<comment type="caution">
    <text evidence="1">The sequence shown here is derived from an EMBL/GenBank/DDBJ whole genome shotgun (WGS) entry which is preliminary data.</text>
</comment>
<accession>A0ABQ0E1T3</accession>
<proteinExistence type="predicted"/>